<dbReference type="EMBL" id="CM023488">
    <property type="protein sequence ID" value="KAH6924432.1"/>
    <property type="molecule type" value="Genomic_DNA"/>
</dbReference>
<dbReference type="Proteomes" id="UP000821845">
    <property type="component" value="Chromosome 8"/>
</dbReference>
<evidence type="ECO:0000313" key="2">
    <source>
        <dbReference type="Proteomes" id="UP000821845"/>
    </source>
</evidence>
<proteinExistence type="predicted"/>
<keyword evidence="2" id="KW-1185">Reference proteome</keyword>
<accession>A0ACB7RRJ3</accession>
<comment type="caution">
    <text evidence="1">The sequence shown here is derived from an EMBL/GenBank/DDBJ whole genome shotgun (WGS) entry which is preliminary data.</text>
</comment>
<name>A0ACB7RRJ3_HYAAI</name>
<evidence type="ECO:0000313" key="1">
    <source>
        <dbReference type="EMBL" id="KAH6924432.1"/>
    </source>
</evidence>
<sequence length="136" mass="15540">MVYTDYYHTSYFDTVREKLNHILVLFQAPNETFVRLHSEDKLLGTETLKALAEISNRSHYGKLADEVFLLTGRDIVQYKRSNNTTEVVTDNAGGFTTDVECLREVIRSVGRDELQQLHQAHQPSLICTASIVHDEV</sequence>
<gene>
    <name evidence="1" type="ORF">HPB50_017477</name>
</gene>
<organism evidence="1 2">
    <name type="scientific">Hyalomma asiaticum</name>
    <name type="common">Tick</name>
    <dbReference type="NCBI Taxonomy" id="266040"/>
    <lineage>
        <taxon>Eukaryota</taxon>
        <taxon>Metazoa</taxon>
        <taxon>Ecdysozoa</taxon>
        <taxon>Arthropoda</taxon>
        <taxon>Chelicerata</taxon>
        <taxon>Arachnida</taxon>
        <taxon>Acari</taxon>
        <taxon>Parasitiformes</taxon>
        <taxon>Ixodida</taxon>
        <taxon>Ixodoidea</taxon>
        <taxon>Ixodidae</taxon>
        <taxon>Hyalomminae</taxon>
        <taxon>Hyalomma</taxon>
    </lineage>
</organism>
<protein>
    <submittedName>
        <fullName evidence="1">Uncharacterized protein</fullName>
    </submittedName>
</protein>
<reference evidence="1" key="1">
    <citation type="submission" date="2020-05" db="EMBL/GenBank/DDBJ databases">
        <title>Large-scale comparative analyses of tick genomes elucidate their genetic diversity and vector capacities.</title>
        <authorList>
            <person name="Jia N."/>
            <person name="Wang J."/>
            <person name="Shi W."/>
            <person name="Du L."/>
            <person name="Sun Y."/>
            <person name="Zhan W."/>
            <person name="Jiang J."/>
            <person name="Wang Q."/>
            <person name="Zhang B."/>
            <person name="Ji P."/>
            <person name="Sakyi L.B."/>
            <person name="Cui X."/>
            <person name="Yuan T."/>
            <person name="Jiang B."/>
            <person name="Yang W."/>
            <person name="Lam T.T.-Y."/>
            <person name="Chang Q."/>
            <person name="Ding S."/>
            <person name="Wang X."/>
            <person name="Zhu J."/>
            <person name="Ruan X."/>
            <person name="Zhao L."/>
            <person name="Wei J."/>
            <person name="Que T."/>
            <person name="Du C."/>
            <person name="Cheng J."/>
            <person name="Dai P."/>
            <person name="Han X."/>
            <person name="Huang E."/>
            <person name="Gao Y."/>
            <person name="Liu J."/>
            <person name="Shao H."/>
            <person name="Ye R."/>
            <person name="Li L."/>
            <person name="Wei W."/>
            <person name="Wang X."/>
            <person name="Wang C."/>
            <person name="Yang T."/>
            <person name="Huo Q."/>
            <person name="Li W."/>
            <person name="Guo W."/>
            <person name="Chen H."/>
            <person name="Zhou L."/>
            <person name="Ni X."/>
            <person name="Tian J."/>
            <person name="Zhou Y."/>
            <person name="Sheng Y."/>
            <person name="Liu T."/>
            <person name="Pan Y."/>
            <person name="Xia L."/>
            <person name="Li J."/>
            <person name="Zhao F."/>
            <person name="Cao W."/>
        </authorList>
    </citation>
    <scope>NUCLEOTIDE SEQUENCE</scope>
    <source>
        <strain evidence="1">Hyas-2018</strain>
    </source>
</reference>